<dbReference type="Proteomes" id="UP001214638">
    <property type="component" value="Unassembled WGS sequence"/>
</dbReference>
<keyword evidence="2" id="KW-0479">Metal-binding</keyword>
<evidence type="ECO:0000313" key="6">
    <source>
        <dbReference type="EMBL" id="KAK2197894.1"/>
    </source>
</evidence>
<dbReference type="Pfam" id="PF23266">
    <property type="entry name" value="VPS11_N"/>
    <property type="match status" value="1"/>
</dbReference>
<name>A0AAD9PN05_9APIC</name>
<sequence>MDNLRRFAFVEKGVVTIQSKDNATVPITSVIDTAGSNSCLFFVESSGTLHILTKPLDENNPVSNSIICHSFKAFEYESTHIFYSTKWSLLVVIGKNEESNSSYKFNIYSIPQQFLTLDANDVCQFQYSLPIVTNETLEPDKIVSACCCDDATVAAIATGNGVVNVYCNYIFADSKTEQACNNFSFKLNAYYETGNPGAIKEIHLVKSQNDPHVVLFVCCEDCILAFALAKGPTLLFQEFTDAPIETSCLVKGNQVVAVAKCGGKIVFYGVNGQILKPLVGSGTCSCIGSYKSYLIEASLENQSVLDVNAMAILITVHSMIPDMEFIAHSQYIPHVYKFQEAMGSLFIVTYSGPNNGILLFILRDKPVADRIKILIRKRLFDWATLLATIEQRPKTEIEEIHRIHADWLYEKGMYSKAILEYCNAGESTEPAYVINRFLNSKRHLFHYLLHIHRINSASQLHTVLLMRCLQAIYKHSIGASEFESDAISFDDMLNTFLEEFGELYKDSIRVALHECRAAGGFEFAKVVSQKQNDHLEYIDILVEDYSAFQEAIQYMNGLDPQIVIEAIVKHGRRLMHHEHDLMLGLIREIMNEKLQHNHLINSALLPLFLQGNLSCDSLDFQGNTTTLAYFTTKLNLLLDRIDRSGVSPNDDQIKQFENQVWKLLNSNTQRINNQTLALVLCLIYRYRRGATAMAIKMGYYHLPLVLVNIHDEQMQTKPEDDFNLLEYTLHYGYNEPTLWIGTLSILAGAVESNENLIREALQHIQNYKLLSFPSVVNILKAHSGIVFKHVKGYLKREFQTISNINMEFKKDISQDASERIQMQRDLQNLQHSYVVINNTNCSKCDLYLEIPCLHYYCQHSYHSYCSISSNTCPKCPSNIHVIKDDFGPHESQEATSHVKDADYQDNFYKFLSGSTNPYDYISEQFEKSCFR</sequence>
<dbReference type="GO" id="GO:0030674">
    <property type="term" value="F:protein-macromolecule adaptor activity"/>
    <property type="evidence" value="ECO:0007669"/>
    <property type="project" value="TreeGrafter"/>
</dbReference>
<dbReference type="GO" id="GO:0008270">
    <property type="term" value="F:zinc ion binding"/>
    <property type="evidence" value="ECO:0007669"/>
    <property type="project" value="UniProtKB-KW"/>
</dbReference>
<dbReference type="AlphaFoldDB" id="A0AAD9PN05"/>
<protein>
    <submittedName>
        <fullName evidence="6">Bifunctional Vacuolar protein sorting-associated protein 11/WD40-repeat-containing domain superfamily</fullName>
    </submittedName>
</protein>
<gene>
    <name evidence="6" type="ORF">BdWA1_000897</name>
</gene>
<evidence type="ECO:0000256" key="1">
    <source>
        <dbReference type="ARBA" id="ARBA00004184"/>
    </source>
</evidence>
<keyword evidence="7" id="KW-1185">Reference proteome</keyword>
<evidence type="ECO:0000256" key="3">
    <source>
        <dbReference type="ARBA" id="ARBA00022771"/>
    </source>
</evidence>
<evidence type="ECO:0000256" key="5">
    <source>
        <dbReference type="ARBA" id="ARBA00023136"/>
    </source>
</evidence>
<dbReference type="EMBL" id="JALLKP010000001">
    <property type="protein sequence ID" value="KAK2197894.1"/>
    <property type="molecule type" value="Genomic_DNA"/>
</dbReference>
<dbReference type="GO" id="GO:0005768">
    <property type="term" value="C:endosome"/>
    <property type="evidence" value="ECO:0007669"/>
    <property type="project" value="TreeGrafter"/>
</dbReference>
<dbReference type="RefSeq" id="XP_067804736.1">
    <property type="nucleotide sequence ID" value="XM_067945945.1"/>
</dbReference>
<keyword evidence="4" id="KW-0862">Zinc</keyword>
<dbReference type="GO" id="GO:0048284">
    <property type="term" value="P:organelle fusion"/>
    <property type="evidence" value="ECO:0007669"/>
    <property type="project" value="TreeGrafter"/>
</dbReference>
<comment type="subcellular location">
    <subcellularLocation>
        <location evidence="1">Endomembrane system</location>
        <topology evidence="1">Peripheral membrane protein</topology>
    </subcellularLocation>
</comment>
<dbReference type="GO" id="GO:0006904">
    <property type="term" value="P:vesicle docking involved in exocytosis"/>
    <property type="evidence" value="ECO:0007669"/>
    <property type="project" value="TreeGrafter"/>
</dbReference>
<dbReference type="GO" id="GO:0007032">
    <property type="term" value="P:endosome organization"/>
    <property type="evidence" value="ECO:0007669"/>
    <property type="project" value="TreeGrafter"/>
</dbReference>
<proteinExistence type="predicted"/>
<dbReference type="GO" id="GO:0030897">
    <property type="term" value="C:HOPS complex"/>
    <property type="evidence" value="ECO:0007669"/>
    <property type="project" value="TreeGrafter"/>
</dbReference>
<dbReference type="GO" id="GO:0007033">
    <property type="term" value="P:vacuole organization"/>
    <property type="evidence" value="ECO:0007669"/>
    <property type="project" value="TreeGrafter"/>
</dbReference>
<comment type="caution">
    <text evidence="6">The sequence shown here is derived from an EMBL/GenBank/DDBJ whole genome shotgun (WGS) entry which is preliminary data.</text>
</comment>
<evidence type="ECO:0000313" key="7">
    <source>
        <dbReference type="Proteomes" id="UP001214638"/>
    </source>
</evidence>
<evidence type="ECO:0000256" key="2">
    <source>
        <dbReference type="ARBA" id="ARBA00022723"/>
    </source>
</evidence>
<dbReference type="PANTHER" id="PTHR23323">
    <property type="entry name" value="VACUOLAR PROTEIN SORTING-ASSOCIATED PROTEIN"/>
    <property type="match status" value="1"/>
</dbReference>
<keyword evidence="5" id="KW-0472">Membrane</keyword>
<organism evidence="6 7">
    <name type="scientific">Babesia duncani</name>
    <dbReference type="NCBI Taxonomy" id="323732"/>
    <lineage>
        <taxon>Eukaryota</taxon>
        <taxon>Sar</taxon>
        <taxon>Alveolata</taxon>
        <taxon>Apicomplexa</taxon>
        <taxon>Aconoidasida</taxon>
        <taxon>Piroplasmida</taxon>
        <taxon>Babesiidae</taxon>
        <taxon>Babesia</taxon>
    </lineage>
</organism>
<dbReference type="KEGG" id="bdw:94335195"/>
<accession>A0AAD9PN05</accession>
<evidence type="ECO:0000256" key="4">
    <source>
        <dbReference type="ARBA" id="ARBA00022833"/>
    </source>
</evidence>
<reference evidence="6" key="1">
    <citation type="journal article" date="2023" name="Nat. Microbiol.">
        <title>Babesia duncani multi-omics identifies virulence factors and drug targets.</title>
        <authorList>
            <person name="Singh P."/>
            <person name="Lonardi S."/>
            <person name="Liang Q."/>
            <person name="Vydyam P."/>
            <person name="Khabirova E."/>
            <person name="Fang T."/>
            <person name="Gihaz S."/>
            <person name="Thekkiniath J."/>
            <person name="Munshi M."/>
            <person name="Abel S."/>
            <person name="Ciampossin L."/>
            <person name="Batugedara G."/>
            <person name="Gupta M."/>
            <person name="Lu X.M."/>
            <person name="Lenz T."/>
            <person name="Chakravarty S."/>
            <person name="Cornillot E."/>
            <person name="Hu Y."/>
            <person name="Ma W."/>
            <person name="Gonzalez L.M."/>
            <person name="Sanchez S."/>
            <person name="Estrada K."/>
            <person name="Sanchez-Flores A."/>
            <person name="Montero E."/>
            <person name="Harb O.S."/>
            <person name="Le Roch K.G."/>
            <person name="Mamoun C.B."/>
        </authorList>
    </citation>
    <scope>NUCLEOTIDE SEQUENCE</scope>
    <source>
        <strain evidence="6">WA1</strain>
    </source>
</reference>
<dbReference type="Pfam" id="PF23356">
    <property type="entry name" value="TPR_PEP5_VPS11"/>
    <property type="match status" value="1"/>
</dbReference>
<dbReference type="InterPro" id="IPR057308">
    <property type="entry name" value="CHCR_PEP5_VPS11"/>
</dbReference>
<dbReference type="InterPro" id="IPR036322">
    <property type="entry name" value="WD40_repeat_dom_sf"/>
</dbReference>
<dbReference type="SUPFAM" id="SSF50978">
    <property type="entry name" value="WD40 repeat-like"/>
    <property type="match status" value="1"/>
</dbReference>
<dbReference type="PANTHER" id="PTHR23323:SF24">
    <property type="entry name" value="VACUOLAR PROTEIN SORTING-ASSOCIATED PROTEIN 11 HOMOLOG"/>
    <property type="match status" value="1"/>
</dbReference>
<keyword evidence="3" id="KW-0863">Zinc-finger</keyword>
<dbReference type="GeneID" id="94335195"/>